<dbReference type="RefSeq" id="WP_162845134.1">
    <property type="nucleotide sequence ID" value="NZ_SNZE01000005.1"/>
</dbReference>
<evidence type="ECO:0000313" key="6">
    <source>
        <dbReference type="EMBL" id="TDR32120.1"/>
    </source>
</evidence>
<dbReference type="SUPFAM" id="SSF103088">
    <property type="entry name" value="OmpA-like"/>
    <property type="match status" value="1"/>
</dbReference>
<dbReference type="Gene3D" id="3.30.1330.60">
    <property type="entry name" value="OmpA-like domain"/>
    <property type="match status" value="1"/>
</dbReference>
<dbReference type="GO" id="GO:0009279">
    <property type="term" value="C:cell outer membrane"/>
    <property type="evidence" value="ECO:0007669"/>
    <property type="project" value="UniProtKB-SubCell"/>
</dbReference>
<name>A0A4R6Y9J4_9BURK</name>
<dbReference type="InterPro" id="IPR006690">
    <property type="entry name" value="OMPA-like_CS"/>
</dbReference>
<protein>
    <submittedName>
        <fullName evidence="6">Outer membrane protein OmpA-like peptidoglycan-associated protein</fullName>
    </submittedName>
</protein>
<dbReference type="PANTHER" id="PTHR30329">
    <property type="entry name" value="STATOR ELEMENT OF FLAGELLAR MOTOR COMPLEX"/>
    <property type="match status" value="1"/>
</dbReference>
<comment type="caution">
    <text evidence="6">The sequence shown here is derived from an EMBL/GenBank/DDBJ whole genome shotgun (WGS) entry which is preliminary data.</text>
</comment>
<dbReference type="Proteomes" id="UP000294480">
    <property type="component" value="Unassembled WGS sequence"/>
</dbReference>
<gene>
    <name evidence="6" type="ORF">DFR44_1051</name>
</gene>
<evidence type="ECO:0000256" key="1">
    <source>
        <dbReference type="ARBA" id="ARBA00004442"/>
    </source>
</evidence>
<proteinExistence type="predicted"/>
<comment type="subcellular location">
    <subcellularLocation>
        <location evidence="1">Cell outer membrane</location>
    </subcellularLocation>
</comment>
<sequence>CQYQVQYDEKYRVKATYWKDGQCENFLHPKAKPAVAKPLTLSADGLFAFGRSDLNSLQPPGRAVLNQLASKINSSPAKLNSISIVGYTDRLGSQAYNQGLSEARAATVKAFLVQQGVPAHLIQTEGRGASNPVVSCPGAKSPQVIACLMPNRRIEVTLKGEVE</sequence>
<feature type="non-terminal residue" evidence="6">
    <location>
        <position position="1"/>
    </location>
</feature>
<accession>A0A4R6Y9J4</accession>
<dbReference type="InterPro" id="IPR036737">
    <property type="entry name" value="OmpA-like_sf"/>
</dbReference>
<dbReference type="InterPro" id="IPR006664">
    <property type="entry name" value="OMP_bac"/>
</dbReference>
<dbReference type="PRINTS" id="PR01021">
    <property type="entry name" value="OMPADOMAIN"/>
</dbReference>
<feature type="domain" description="OmpA-like" evidence="5">
    <location>
        <begin position="34"/>
        <end position="162"/>
    </location>
</feature>
<evidence type="ECO:0000259" key="5">
    <source>
        <dbReference type="PROSITE" id="PS51123"/>
    </source>
</evidence>
<reference evidence="6 7" key="1">
    <citation type="submission" date="2019-03" db="EMBL/GenBank/DDBJ databases">
        <title>Genomic Encyclopedia of Type Strains, Phase IV (KMG-IV): sequencing the most valuable type-strain genomes for metagenomic binning, comparative biology and taxonomic classification.</title>
        <authorList>
            <person name="Goeker M."/>
        </authorList>
    </citation>
    <scope>NUCLEOTIDE SEQUENCE [LARGE SCALE GENOMIC DNA]</scope>
    <source>
        <strain evidence="6 7">DSM 102852</strain>
    </source>
</reference>
<dbReference type="CDD" id="cd07185">
    <property type="entry name" value="OmpA_C-like"/>
    <property type="match status" value="1"/>
</dbReference>
<keyword evidence="2 4" id="KW-0472">Membrane</keyword>
<dbReference type="AlphaFoldDB" id="A0A4R6Y9J4"/>
<dbReference type="EMBL" id="SNZE01000005">
    <property type="protein sequence ID" value="TDR32120.1"/>
    <property type="molecule type" value="Genomic_DNA"/>
</dbReference>
<evidence type="ECO:0000313" key="7">
    <source>
        <dbReference type="Proteomes" id="UP000294480"/>
    </source>
</evidence>
<dbReference type="InterPro" id="IPR050330">
    <property type="entry name" value="Bact_OuterMem_StrucFunc"/>
</dbReference>
<organism evidence="6 7">
    <name type="scientific">Hydromonas duriensis</name>
    <dbReference type="NCBI Taxonomy" id="1527608"/>
    <lineage>
        <taxon>Bacteria</taxon>
        <taxon>Pseudomonadati</taxon>
        <taxon>Pseudomonadota</taxon>
        <taxon>Betaproteobacteria</taxon>
        <taxon>Burkholderiales</taxon>
        <taxon>Burkholderiaceae</taxon>
        <taxon>Hydromonas</taxon>
    </lineage>
</organism>
<evidence type="ECO:0000256" key="3">
    <source>
        <dbReference type="ARBA" id="ARBA00023237"/>
    </source>
</evidence>
<evidence type="ECO:0000256" key="4">
    <source>
        <dbReference type="PROSITE-ProRule" id="PRU00473"/>
    </source>
</evidence>
<dbReference type="InterPro" id="IPR006665">
    <property type="entry name" value="OmpA-like"/>
</dbReference>
<keyword evidence="7" id="KW-1185">Reference proteome</keyword>
<dbReference type="PROSITE" id="PS51123">
    <property type="entry name" value="OMPA_2"/>
    <property type="match status" value="1"/>
</dbReference>
<keyword evidence="3" id="KW-0998">Cell outer membrane</keyword>
<dbReference type="Pfam" id="PF00691">
    <property type="entry name" value="OmpA"/>
    <property type="match status" value="1"/>
</dbReference>
<evidence type="ECO:0000256" key="2">
    <source>
        <dbReference type="ARBA" id="ARBA00023136"/>
    </source>
</evidence>
<dbReference type="PROSITE" id="PS01068">
    <property type="entry name" value="OMPA_1"/>
    <property type="match status" value="1"/>
</dbReference>
<dbReference type="PANTHER" id="PTHR30329:SF21">
    <property type="entry name" value="LIPOPROTEIN YIAD-RELATED"/>
    <property type="match status" value="1"/>
</dbReference>